<proteinExistence type="predicted"/>
<dbReference type="RefSeq" id="WP_092423546.1">
    <property type="nucleotide sequence ID" value="NZ_FNCL01000004.1"/>
</dbReference>
<dbReference type="Proteomes" id="UP000199392">
    <property type="component" value="Unassembled WGS sequence"/>
</dbReference>
<keyword evidence="4" id="KW-1185">Reference proteome</keyword>
<sequence length="410" mass="44666">MGITITEPVQPPARLLDLTRLVSRAGRVMTGVDRVEHAYLDRLLREPVPLFGLVRTSLGYLLLDGAGCAELLARLTTQDWPEPDLLARLARREDPLRAGAETVLRRVTLSRAIPALLGPMLRRHLPSGTVYLNTGHTNFTQTVIDALRSIDAARLAVLLHDTIPLDWPQYQRTGSAERFAAFLRRVGAQADLVICNSEVTRTDMARHLGADSVPEAVVAHLGCTPPAPGTAAEGPWTGQPYFVVLGTIEPRKNHALLLDIWRDLAPPAHLLICGQRGWNNAEVFAALDAGIPNVHELPELDDAQIAALLTQSSGLLFPSFAEGYGLPPVEAAALDVPVLAAPLPVLREVLGDIPIYADESDRYLWASRIRQMAKPMAKGYRAQPDEAEATQAGFVPPTWDAHFKAVLTLI</sequence>
<feature type="domain" description="Glycosyl transferase family 1" evidence="2">
    <location>
        <begin position="237"/>
        <end position="352"/>
    </location>
</feature>
<organism evidence="3 4">
    <name type="scientific">Alloyangia pacifica</name>
    <dbReference type="NCBI Taxonomy" id="311180"/>
    <lineage>
        <taxon>Bacteria</taxon>
        <taxon>Pseudomonadati</taxon>
        <taxon>Pseudomonadota</taxon>
        <taxon>Alphaproteobacteria</taxon>
        <taxon>Rhodobacterales</taxon>
        <taxon>Roseobacteraceae</taxon>
        <taxon>Alloyangia</taxon>
    </lineage>
</organism>
<dbReference type="OrthoDB" id="9790710at2"/>
<dbReference type="PANTHER" id="PTHR46401:SF2">
    <property type="entry name" value="GLYCOSYLTRANSFERASE WBBK-RELATED"/>
    <property type="match status" value="1"/>
</dbReference>
<dbReference type="AlphaFoldDB" id="A0A1I6S5U8"/>
<accession>A0A1I6S5U8</accession>
<evidence type="ECO:0000259" key="2">
    <source>
        <dbReference type="Pfam" id="PF00534"/>
    </source>
</evidence>
<keyword evidence="1 3" id="KW-0808">Transferase</keyword>
<name>A0A1I6S5U8_9RHOB</name>
<dbReference type="STRING" id="311180.SAMN04488050_104139"/>
<dbReference type="InterPro" id="IPR001296">
    <property type="entry name" value="Glyco_trans_1"/>
</dbReference>
<evidence type="ECO:0000256" key="1">
    <source>
        <dbReference type="ARBA" id="ARBA00022679"/>
    </source>
</evidence>
<reference evidence="4" key="1">
    <citation type="submission" date="2016-10" db="EMBL/GenBank/DDBJ databases">
        <authorList>
            <person name="Varghese N."/>
            <person name="Submissions S."/>
        </authorList>
    </citation>
    <scope>NUCLEOTIDE SEQUENCE [LARGE SCALE GENOMIC DNA]</scope>
    <source>
        <strain evidence="4">DSM 26894</strain>
    </source>
</reference>
<dbReference type="CDD" id="cd03809">
    <property type="entry name" value="GT4_MtfB-like"/>
    <property type="match status" value="1"/>
</dbReference>
<protein>
    <submittedName>
        <fullName evidence="3">Glycosyltransferase involved in cell wall bisynthesis</fullName>
    </submittedName>
</protein>
<dbReference type="EMBL" id="FOZW01000004">
    <property type="protein sequence ID" value="SFS72322.1"/>
    <property type="molecule type" value="Genomic_DNA"/>
</dbReference>
<dbReference type="Pfam" id="PF00534">
    <property type="entry name" value="Glycos_transf_1"/>
    <property type="match status" value="1"/>
</dbReference>
<dbReference type="SUPFAM" id="SSF53756">
    <property type="entry name" value="UDP-Glycosyltransferase/glycogen phosphorylase"/>
    <property type="match status" value="1"/>
</dbReference>
<evidence type="ECO:0000313" key="4">
    <source>
        <dbReference type="Proteomes" id="UP000199392"/>
    </source>
</evidence>
<gene>
    <name evidence="3" type="ORF">SAMN04488050_104139</name>
</gene>
<dbReference type="Gene3D" id="3.40.50.2000">
    <property type="entry name" value="Glycogen Phosphorylase B"/>
    <property type="match status" value="1"/>
</dbReference>
<dbReference type="PANTHER" id="PTHR46401">
    <property type="entry name" value="GLYCOSYLTRANSFERASE WBBK-RELATED"/>
    <property type="match status" value="1"/>
</dbReference>
<dbReference type="GO" id="GO:0016757">
    <property type="term" value="F:glycosyltransferase activity"/>
    <property type="evidence" value="ECO:0007669"/>
    <property type="project" value="InterPro"/>
</dbReference>
<evidence type="ECO:0000313" key="3">
    <source>
        <dbReference type="EMBL" id="SFS72322.1"/>
    </source>
</evidence>